<reference evidence="1 2" key="1">
    <citation type="journal article" date="2016" name="Nat. Commun.">
        <title>Thousands of microbial genomes shed light on interconnected biogeochemical processes in an aquifer system.</title>
        <authorList>
            <person name="Anantharaman K."/>
            <person name="Brown C.T."/>
            <person name="Hug L.A."/>
            <person name="Sharon I."/>
            <person name="Castelle C.J."/>
            <person name="Probst A.J."/>
            <person name="Thomas B.C."/>
            <person name="Singh A."/>
            <person name="Wilkins M.J."/>
            <person name="Karaoz U."/>
            <person name="Brodie E.L."/>
            <person name="Williams K.H."/>
            <person name="Hubbard S.S."/>
            <person name="Banfield J.F."/>
        </authorList>
    </citation>
    <scope>NUCLEOTIDE SEQUENCE [LARGE SCALE GENOMIC DNA]</scope>
</reference>
<gene>
    <name evidence="1" type="ORF">A2290_08230</name>
</gene>
<dbReference type="EMBL" id="MEUA01000059">
    <property type="protein sequence ID" value="OGC13305.1"/>
    <property type="molecule type" value="Genomic_DNA"/>
</dbReference>
<organism evidence="1 2">
    <name type="scientific">candidate division WOR-1 bacterium RIFOXYB2_FULL_36_35</name>
    <dbReference type="NCBI Taxonomy" id="1802578"/>
    <lineage>
        <taxon>Bacteria</taxon>
        <taxon>Bacillati</taxon>
        <taxon>Saganbacteria</taxon>
    </lineage>
</organism>
<evidence type="ECO:0000313" key="1">
    <source>
        <dbReference type="EMBL" id="OGC13305.1"/>
    </source>
</evidence>
<dbReference type="Proteomes" id="UP000177905">
    <property type="component" value="Unassembled WGS sequence"/>
</dbReference>
<dbReference type="AlphaFoldDB" id="A0A1F4RYN7"/>
<sequence length="555" mass="61822">MRTEIAASFSVKDKKGYSATNVDNEIKVAKKNKEKEVTYENINKALIILQTDGSRRHRKEAIEFLDRALNEAQAKNNSWVLFIKDELGNLRGEDISPLLYKAQGLAKKIEERKNAEQVKKQEAIKKETEVNKEIRENINWLKSGSPEEKKRAVQALVSVFSQDISTGVKAGLIKKILSLLFANDSSEELKALSESILDQAISLAMLEKEVKIDLAKNLLSEIANTERQEAESRIGLLRKLFVTDALSTIDRGVYGLEFISEQRINAKGMPVTVTVATREGLSKEVENLREIIIKGGAPLAVKNAKECLTLLINPLSRGALSYDVVDFFIDGAVENASIEQRGNAKLYLIELINNAEVLEETKAQVRVKFANKILEKIGEKGIPFIGDSVKMIIEFTQGVPDKKIADAFLISICKTLVSLDKKEVATTFFVELIKAFSGQTVPQVAWIALCALLKGEEIDKYVATERLIEAINIVRGEKVPREAWETLYLILVERQGFNKEEILAFLAKIDSFKSIDSLSMSKFVDFVSPIITGGKGETRGKAAKISEKLTENLLD</sequence>
<protein>
    <submittedName>
        <fullName evidence="1">Uncharacterized protein</fullName>
    </submittedName>
</protein>
<name>A0A1F4RYN7_UNCSA</name>
<proteinExistence type="predicted"/>
<accession>A0A1F4RYN7</accession>
<evidence type="ECO:0000313" key="2">
    <source>
        <dbReference type="Proteomes" id="UP000177905"/>
    </source>
</evidence>
<comment type="caution">
    <text evidence="1">The sequence shown here is derived from an EMBL/GenBank/DDBJ whole genome shotgun (WGS) entry which is preliminary data.</text>
</comment>